<dbReference type="Gene3D" id="2.40.170.20">
    <property type="entry name" value="TonB-dependent receptor, beta-barrel domain"/>
    <property type="match status" value="1"/>
</dbReference>
<evidence type="ECO:0000256" key="4">
    <source>
        <dbReference type="ARBA" id="ARBA00022692"/>
    </source>
</evidence>
<keyword evidence="16" id="KW-1185">Reference proteome</keyword>
<dbReference type="PANTHER" id="PTHR30069:SF53">
    <property type="entry name" value="COLICIN I RECEPTOR-RELATED"/>
    <property type="match status" value="1"/>
</dbReference>
<comment type="similarity">
    <text evidence="10 11">Belongs to the TonB-dependent receptor family.</text>
</comment>
<evidence type="ECO:0000256" key="10">
    <source>
        <dbReference type="PROSITE-ProRule" id="PRU01360"/>
    </source>
</evidence>
<name>A0A2U0SEN5_9SPHN</name>
<dbReference type="InterPro" id="IPR036942">
    <property type="entry name" value="Beta-barrel_TonB_sf"/>
</dbReference>
<evidence type="ECO:0000256" key="11">
    <source>
        <dbReference type="RuleBase" id="RU003357"/>
    </source>
</evidence>
<feature type="domain" description="TonB-dependent receptor plug" evidence="14">
    <location>
        <begin position="40"/>
        <end position="147"/>
    </location>
</feature>
<keyword evidence="7 11" id="KW-0798">TonB box</keyword>
<dbReference type="GO" id="GO:0009279">
    <property type="term" value="C:cell outer membrane"/>
    <property type="evidence" value="ECO:0007669"/>
    <property type="project" value="UniProtKB-SubCell"/>
</dbReference>
<evidence type="ECO:0000256" key="7">
    <source>
        <dbReference type="ARBA" id="ARBA00023077"/>
    </source>
</evidence>
<dbReference type="InterPro" id="IPR039426">
    <property type="entry name" value="TonB-dep_rcpt-like"/>
</dbReference>
<feature type="domain" description="TonB-dependent receptor-like beta-barrel" evidence="13">
    <location>
        <begin position="169"/>
        <end position="589"/>
    </location>
</feature>
<keyword evidence="8 10" id="KW-0472">Membrane</keyword>
<dbReference type="OrthoDB" id="9796221at2"/>
<dbReference type="SUPFAM" id="SSF56935">
    <property type="entry name" value="Porins"/>
    <property type="match status" value="1"/>
</dbReference>
<dbReference type="InterPro" id="IPR037066">
    <property type="entry name" value="Plug_dom_sf"/>
</dbReference>
<dbReference type="GO" id="GO:0015889">
    <property type="term" value="P:cobalamin transport"/>
    <property type="evidence" value="ECO:0007669"/>
    <property type="project" value="TreeGrafter"/>
</dbReference>
<proteinExistence type="inferred from homology"/>
<dbReference type="GO" id="GO:0006811">
    <property type="term" value="P:monoatomic ion transport"/>
    <property type="evidence" value="ECO:0007669"/>
    <property type="project" value="UniProtKB-KW"/>
</dbReference>
<accession>A0A2U0SEN5</accession>
<evidence type="ECO:0000256" key="3">
    <source>
        <dbReference type="ARBA" id="ARBA00022452"/>
    </source>
</evidence>
<dbReference type="Proteomes" id="UP000245890">
    <property type="component" value="Unassembled WGS sequence"/>
</dbReference>
<dbReference type="Pfam" id="PF07715">
    <property type="entry name" value="Plug"/>
    <property type="match status" value="1"/>
</dbReference>
<comment type="caution">
    <text evidence="15">The sequence shown here is derived from an EMBL/GenBank/DDBJ whole genome shotgun (WGS) entry which is preliminary data.</text>
</comment>
<dbReference type="RefSeq" id="WP_116469173.1">
    <property type="nucleotide sequence ID" value="NZ_QENQ01000001.1"/>
</dbReference>
<organism evidence="15 16">
    <name type="scientific">Sphingomonas pokkalii</name>
    <dbReference type="NCBI Taxonomy" id="2175090"/>
    <lineage>
        <taxon>Bacteria</taxon>
        <taxon>Pseudomonadati</taxon>
        <taxon>Pseudomonadota</taxon>
        <taxon>Alphaproteobacteria</taxon>
        <taxon>Sphingomonadales</taxon>
        <taxon>Sphingomonadaceae</taxon>
        <taxon>Sphingomonas</taxon>
    </lineage>
</organism>
<dbReference type="InterPro" id="IPR012910">
    <property type="entry name" value="Plug_dom"/>
</dbReference>
<evidence type="ECO:0000256" key="6">
    <source>
        <dbReference type="ARBA" id="ARBA00023065"/>
    </source>
</evidence>
<evidence type="ECO:0000256" key="1">
    <source>
        <dbReference type="ARBA" id="ARBA00004571"/>
    </source>
</evidence>
<dbReference type="PANTHER" id="PTHR30069">
    <property type="entry name" value="TONB-DEPENDENT OUTER MEMBRANE RECEPTOR"/>
    <property type="match status" value="1"/>
</dbReference>
<comment type="subcellular location">
    <subcellularLocation>
        <location evidence="1 10">Cell outer membrane</location>
        <topology evidence="1 10">Multi-pass membrane protein</topology>
    </subcellularLocation>
</comment>
<keyword evidence="3 10" id="KW-1134">Transmembrane beta strand</keyword>
<feature type="chain" id="PRO_5015644117" evidence="12">
    <location>
        <begin position="22"/>
        <end position="616"/>
    </location>
</feature>
<dbReference type="PROSITE" id="PS52016">
    <property type="entry name" value="TONB_DEPENDENT_REC_3"/>
    <property type="match status" value="1"/>
</dbReference>
<keyword evidence="9 10" id="KW-0998">Cell outer membrane</keyword>
<dbReference type="AlphaFoldDB" id="A0A2U0SEN5"/>
<gene>
    <name evidence="15" type="ORF">DD559_10825</name>
</gene>
<evidence type="ECO:0000256" key="5">
    <source>
        <dbReference type="ARBA" id="ARBA00022729"/>
    </source>
</evidence>
<dbReference type="Pfam" id="PF00593">
    <property type="entry name" value="TonB_dep_Rec_b-barrel"/>
    <property type="match status" value="1"/>
</dbReference>
<protein>
    <submittedName>
        <fullName evidence="15">TonB-dependent receptor</fullName>
    </submittedName>
</protein>
<dbReference type="CDD" id="cd01347">
    <property type="entry name" value="ligand_gated_channel"/>
    <property type="match status" value="1"/>
</dbReference>
<evidence type="ECO:0000256" key="12">
    <source>
        <dbReference type="SAM" id="SignalP"/>
    </source>
</evidence>
<evidence type="ECO:0000313" key="16">
    <source>
        <dbReference type="Proteomes" id="UP000245890"/>
    </source>
</evidence>
<keyword evidence="5 12" id="KW-0732">Signal</keyword>
<dbReference type="InterPro" id="IPR000531">
    <property type="entry name" value="Beta-barrel_TonB"/>
</dbReference>
<reference evidence="15 16" key="1">
    <citation type="submission" date="2018-05" db="EMBL/GenBank/DDBJ databases">
        <title>Description of Sphingomonas pokkalii sp nov, isolated from the rhizosphere of saline tolerant pokkali rice and its draft genome analysis.</title>
        <authorList>
            <person name="Menon R."/>
            <person name="Kumari S."/>
            <person name="Rameshkumar N."/>
        </authorList>
    </citation>
    <scope>NUCLEOTIDE SEQUENCE [LARGE SCALE GENOMIC DNA]</scope>
    <source>
        <strain evidence="15 16">L3B27</strain>
    </source>
</reference>
<keyword evidence="2 10" id="KW-0813">Transport</keyword>
<evidence type="ECO:0000313" key="15">
    <source>
        <dbReference type="EMBL" id="PVX29754.1"/>
    </source>
</evidence>
<feature type="signal peptide" evidence="12">
    <location>
        <begin position="1"/>
        <end position="21"/>
    </location>
</feature>
<keyword evidence="4 10" id="KW-0812">Transmembrane</keyword>
<evidence type="ECO:0000256" key="2">
    <source>
        <dbReference type="ARBA" id="ARBA00022448"/>
    </source>
</evidence>
<sequence length="616" mass="65511">MRFLPFSLAAATAFAPIAAHAEPDDAKIIVVASGVAQPADEVGRSVTVIDRAEIEQRQTVALSDLLATTPGVTVARNGGLGTATALSIRGAQSDQTLVLIDGIRVSDPSSTGGAFNFASLLAGSIERVEVLRGPNSVIWGSQAIGGVVNVTTLQGAQGLYLRANAEGGSFGTFNGNAAIAGGNDRITAGLTAGYLTTDGISAAADGTEADGYRQFGATGNVQVTLAEGLALDLRGYYADGKVDLDGYAPPAFTFGDTREYAKTQELYGYAGLRHEAFGGRLRNRIGFTLSDIDRDGYTGDDSIAYRYRGRAERYLYQGDAMLADPLRIVFGAEHEQSRIRYDEGFGSTGRYSAGITSVYGQAIVTPIAPVTVTAGVRNDDHSRFGNHWTWNADLAVRATADTLLHASYGEGFKAPTLYQLYSAYGFQDLQPETARSYEAGVRQSLAGGKVALGATWFHRDADNQIDFNFATSSYFNLNKTRAEGIELEAVLRPVAAFTVRGNVTHVTAENRTAGSIGKDLPRRPRDTASVSADYRFPFGLSLGGTVTMVGDSFNDAGNATRIDGYALAGVRAEMPVTKMLSVYGRVDNIGDVRYQQITGYGTYGRAAYGGVRVRFQ</sequence>
<keyword evidence="15" id="KW-0675">Receptor</keyword>
<evidence type="ECO:0000259" key="14">
    <source>
        <dbReference type="Pfam" id="PF07715"/>
    </source>
</evidence>
<dbReference type="Gene3D" id="2.170.130.10">
    <property type="entry name" value="TonB-dependent receptor, plug domain"/>
    <property type="match status" value="1"/>
</dbReference>
<evidence type="ECO:0000256" key="8">
    <source>
        <dbReference type="ARBA" id="ARBA00023136"/>
    </source>
</evidence>
<keyword evidence="6" id="KW-0406">Ion transport</keyword>
<dbReference type="EMBL" id="QENQ01000001">
    <property type="protein sequence ID" value="PVX29754.1"/>
    <property type="molecule type" value="Genomic_DNA"/>
</dbReference>
<evidence type="ECO:0000256" key="9">
    <source>
        <dbReference type="ARBA" id="ARBA00023237"/>
    </source>
</evidence>
<evidence type="ECO:0000259" key="13">
    <source>
        <dbReference type="Pfam" id="PF00593"/>
    </source>
</evidence>